<dbReference type="GO" id="GO:0003677">
    <property type="term" value="F:DNA binding"/>
    <property type="evidence" value="ECO:0007669"/>
    <property type="project" value="UniProtKB-KW"/>
</dbReference>
<evidence type="ECO:0000313" key="3">
    <source>
        <dbReference type="Proteomes" id="UP000631670"/>
    </source>
</evidence>
<dbReference type="InterPro" id="IPR039422">
    <property type="entry name" value="MarR/SlyA-like"/>
</dbReference>
<dbReference type="PROSITE" id="PS50995">
    <property type="entry name" value="HTH_MARR_2"/>
    <property type="match status" value="1"/>
</dbReference>
<dbReference type="InterPro" id="IPR036390">
    <property type="entry name" value="WH_DNA-bd_sf"/>
</dbReference>
<evidence type="ECO:0000259" key="1">
    <source>
        <dbReference type="PROSITE" id="PS50995"/>
    </source>
</evidence>
<reference evidence="2 3" key="1">
    <citation type="submission" date="2020-10" db="EMBL/GenBank/DDBJ databases">
        <title>Sequencing the genomes of 1000 actinobacteria strains.</title>
        <authorList>
            <person name="Klenk H.-P."/>
        </authorList>
    </citation>
    <scope>NUCLEOTIDE SEQUENCE [LARGE SCALE GENOMIC DNA]</scope>
    <source>
        <strain evidence="2 3">DSM 44653</strain>
    </source>
</reference>
<organism evidence="2 3">
    <name type="scientific">Amycolatopsis lexingtonensis</name>
    <dbReference type="NCBI Taxonomy" id="218822"/>
    <lineage>
        <taxon>Bacteria</taxon>
        <taxon>Bacillati</taxon>
        <taxon>Actinomycetota</taxon>
        <taxon>Actinomycetes</taxon>
        <taxon>Pseudonocardiales</taxon>
        <taxon>Pseudonocardiaceae</taxon>
        <taxon>Amycolatopsis</taxon>
    </lineage>
</organism>
<proteinExistence type="predicted"/>
<accession>A0ABR9IGY0</accession>
<keyword evidence="3" id="KW-1185">Reference proteome</keyword>
<dbReference type="RefSeq" id="WP_086863182.1">
    <property type="nucleotide sequence ID" value="NZ_JADBEG010000001.1"/>
</dbReference>
<evidence type="ECO:0000313" key="2">
    <source>
        <dbReference type="EMBL" id="MBE1502448.1"/>
    </source>
</evidence>
<dbReference type="Gene3D" id="1.10.10.10">
    <property type="entry name" value="Winged helix-like DNA-binding domain superfamily/Winged helix DNA-binding domain"/>
    <property type="match status" value="1"/>
</dbReference>
<name>A0ABR9IGY0_9PSEU</name>
<sequence length="156" mass="17742">MTESRQRWLTTDELSAWRAFMRLTQRLPASLEAQLQRDAQLSFLEYYVLAHLSEQPGRRARMSDLAALANTELSRLSHLISRLEKRGFACRETDPDNGRYTQAILTNAGFAHLESVAPGHVERVRDLFADALTPAELRTLRRIADKVLARIDDHAG</sequence>
<dbReference type="PANTHER" id="PTHR33164:SF99">
    <property type="entry name" value="MARR FAMILY REGULATORY PROTEIN"/>
    <property type="match status" value="1"/>
</dbReference>
<keyword evidence="2" id="KW-0238">DNA-binding</keyword>
<dbReference type="PANTHER" id="PTHR33164">
    <property type="entry name" value="TRANSCRIPTIONAL REGULATOR, MARR FAMILY"/>
    <property type="match status" value="1"/>
</dbReference>
<dbReference type="InterPro" id="IPR036388">
    <property type="entry name" value="WH-like_DNA-bd_sf"/>
</dbReference>
<feature type="domain" description="HTH marR-type" evidence="1">
    <location>
        <begin position="13"/>
        <end position="149"/>
    </location>
</feature>
<gene>
    <name evidence="2" type="ORF">H4696_009548</name>
</gene>
<protein>
    <submittedName>
        <fullName evidence="2">DNA-binding MarR family transcriptional regulator</fullName>
    </submittedName>
</protein>
<dbReference type="InterPro" id="IPR000835">
    <property type="entry name" value="HTH_MarR-typ"/>
</dbReference>
<comment type="caution">
    <text evidence="2">The sequence shown here is derived from an EMBL/GenBank/DDBJ whole genome shotgun (WGS) entry which is preliminary data.</text>
</comment>
<dbReference type="SUPFAM" id="SSF46785">
    <property type="entry name" value="Winged helix' DNA-binding domain"/>
    <property type="match status" value="1"/>
</dbReference>
<dbReference type="Proteomes" id="UP000631670">
    <property type="component" value="Unassembled WGS sequence"/>
</dbReference>
<dbReference type="Pfam" id="PF12802">
    <property type="entry name" value="MarR_2"/>
    <property type="match status" value="1"/>
</dbReference>
<dbReference type="SMART" id="SM00347">
    <property type="entry name" value="HTH_MARR"/>
    <property type="match status" value="1"/>
</dbReference>
<dbReference type="EMBL" id="JADBEG010000001">
    <property type="protein sequence ID" value="MBE1502448.1"/>
    <property type="molecule type" value="Genomic_DNA"/>
</dbReference>